<feature type="region of interest" description="Disordered" evidence="5">
    <location>
        <begin position="1"/>
        <end position="27"/>
    </location>
</feature>
<dbReference type="PANTHER" id="PTHR12363">
    <property type="entry name" value="TRANSPORTIN 3 AND IMPORTIN 13"/>
    <property type="match status" value="1"/>
</dbReference>
<feature type="compositionally biased region" description="Basic and acidic residues" evidence="5">
    <location>
        <begin position="434"/>
        <end position="450"/>
    </location>
</feature>
<keyword evidence="3" id="KW-0813">Transport</keyword>
<comment type="similarity">
    <text evidence="2">Belongs to the importin beta family.</text>
</comment>
<protein>
    <submittedName>
        <fullName evidence="6">Uncharacterized protein</fullName>
    </submittedName>
</protein>
<keyword evidence="4" id="KW-0539">Nucleus</keyword>
<feature type="region of interest" description="Disordered" evidence="5">
    <location>
        <begin position="434"/>
        <end position="463"/>
    </location>
</feature>
<dbReference type="InterPro" id="IPR016024">
    <property type="entry name" value="ARM-type_fold"/>
</dbReference>
<evidence type="ECO:0000256" key="5">
    <source>
        <dbReference type="SAM" id="MobiDB-lite"/>
    </source>
</evidence>
<name>A0A0F7UCN0_NEOCL</name>
<feature type="compositionally biased region" description="Low complexity" evidence="5">
    <location>
        <begin position="628"/>
        <end position="645"/>
    </location>
</feature>
<comment type="subcellular location">
    <subcellularLocation>
        <location evidence="1">Nucleus</location>
    </subcellularLocation>
</comment>
<accession>A0A0F7UCN0</accession>
<evidence type="ECO:0000256" key="3">
    <source>
        <dbReference type="ARBA" id="ARBA00022448"/>
    </source>
</evidence>
<sequence length="1424" mass="152124">MQPSGACGPGGPAITGPSLLSAPASPPYTEQNVREMIAALYSPAAGVTPVQANEFLVDFQQHASAWPICISFLNHFALSSQSASPLDASDECILYFAAQTLAAQARAGFPQQLSLVFAERHGGALGGCAKERRNVVSSIFKELREGLLHLLVSCRRAPKPVVRQLAVALSAALVFGACGGSEHGGDRDIEAASGGDDEELKEEIALDEVLVPLGQKLGEQAAAPLLELLAALPQEVSSQRLSLSKPQRLAVLSALLQRHASSALAAAASVFDFLERREQALLSSPEPAAAAQISSLKSGKIPRRTKWRFPDGHCCQTAVSAVQSWISAHLSLLSASSCQAPHPAGLSPIASTCTHILFRSLLPSPPSSSPLSAAALPSSSCLRVLLLTLQSASPVAQGAVDAGPRALSPETIDGLQAAADAVAALAALATAVANEERGEDDARGRGDVAPHEGPSSQRGGEADGTHCIRQVMEAIVHGYAVGCEALQQEERRFRAPVDADRLQAFSAGLIELAKEVLPAFFHGDPWPLPPSSVSAPSSHPLVPALEHICAFAADTLVPHPSLEVKEIGLDFHYNFLFHFMSLVSQQQELSQNLRSLQQACLAEHQERRARASQSDGCARADGTSVSLSADGAAPEADGASSAAEDSVDVDSSPAFAAAKRIYDAVAVETEERRQRLLHVYLHFLDVLLGQLGAPSADAVVDERVDLERWSRFRDEAAVNLTEATLVVGHARLLEKTKEELGKILALAAVGPADSANGDSAGAATNLKKAHSAEASLPWQRLEACLFVLTTVAPRAPAGEDMVIPLSLDLLPRLPYETALDLGNAEAVSGKTPRRSTGEERETAALFLHAAAGRFILWTAGYIGTQTRLFASLIHFLTCTALPFVIRVAQRQKAALHGEAAVCKLRELAEEVLVEAVKALDASAAPMLAEEAATEDVNLILNSIVSLILEESLSIDSRASLVLAAGAVLAPMPADRMRTLHRQLLSSLGQNLREVLAQPDSSTAAYRNAVKLFFSAVQSLRPSYALPLPPHAADLCEPIPKDSPYRHPVLDVTQELWETIEVAMRNSRRQEHLYEQSTYAIVAVISTCRAHVPRYLILFRFLDVLAETFAVYPTAYHLGALRTLEGLFGSAPEEPILSAVCDCLRRCVLATLERINVEGEHYVYRQPDLVGMTVDCVNIALLHPLLAIRFLQSSPTGVFQSEMAGAATDPRNWFCTLALAVLQFAPTCHHPKVLHTFMVFFSRLAGWTDPPSQLHAFDRGGSIPWLLEAAEKTQQAVLALLVKPEPPAFSQAFPRGKPDAAKAQGDKTYAAVAIHAIIQALASVHSAIQSWIGNAAQALLLLLHHPALAEQGRAALEASVMGLHPYLLTPEQRRTFLRNALAETSVRGFCVLCQQLAEDAKAQFQRSKFCAVFPSGATPGGEAEQ</sequence>
<evidence type="ECO:0000256" key="1">
    <source>
        <dbReference type="ARBA" id="ARBA00004123"/>
    </source>
</evidence>
<dbReference type="Gene3D" id="1.25.10.10">
    <property type="entry name" value="Leucine-rich Repeat Variant"/>
    <property type="match status" value="1"/>
</dbReference>
<proteinExistence type="inferred from homology"/>
<dbReference type="EMBL" id="LN714481">
    <property type="protein sequence ID" value="CEL66380.1"/>
    <property type="molecule type" value="Genomic_DNA"/>
</dbReference>
<dbReference type="GO" id="GO:0005634">
    <property type="term" value="C:nucleus"/>
    <property type="evidence" value="ECO:0007669"/>
    <property type="project" value="UniProtKB-SubCell"/>
</dbReference>
<dbReference type="SUPFAM" id="SSF48371">
    <property type="entry name" value="ARM repeat"/>
    <property type="match status" value="1"/>
</dbReference>
<reference evidence="6" key="1">
    <citation type="journal article" date="2015" name="PLoS ONE">
        <title>Comprehensive Evaluation of Toxoplasma gondii VEG and Neospora caninum LIV Genomes with Tachyzoite Stage Transcriptome and Proteome Defines Novel Transcript Features.</title>
        <authorList>
            <person name="Ramaprasad A."/>
            <person name="Mourier T."/>
            <person name="Naeem R."/>
            <person name="Malas T.B."/>
            <person name="Moussa E."/>
            <person name="Panigrahi A."/>
            <person name="Vermont S.J."/>
            <person name="Otto T.D."/>
            <person name="Wastling J."/>
            <person name="Pain A."/>
        </authorList>
    </citation>
    <scope>NUCLEOTIDE SEQUENCE</scope>
    <source>
        <strain evidence="6">Liverpool</strain>
    </source>
</reference>
<evidence type="ECO:0000313" key="6">
    <source>
        <dbReference type="EMBL" id="CEL66380.1"/>
    </source>
</evidence>
<dbReference type="PANTHER" id="PTHR12363:SF33">
    <property type="entry name" value="IMPORTIN-13"/>
    <property type="match status" value="1"/>
</dbReference>
<dbReference type="GO" id="GO:0005737">
    <property type="term" value="C:cytoplasm"/>
    <property type="evidence" value="ECO:0007669"/>
    <property type="project" value="TreeGrafter"/>
</dbReference>
<dbReference type="InterPro" id="IPR011989">
    <property type="entry name" value="ARM-like"/>
</dbReference>
<dbReference type="GO" id="GO:0006606">
    <property type="term" value="P:protein import into nucleus"/>
    <property type="evidence" value="ECO:0007669"/>
    <property type="project" value="TreeGrafter"/>
</dbReference>
<evidence type="ECO:0000256" key="4">
    <source>
        <dbReference type="ARBA" id="ARBA00023242"/>
    </source>
</evidence>
<organism evidence="6">
    <name type="scientific">Neospora caninum (strain Liverpool)</name>
    <dbReference type="NCBI Taxonomy" id="572307"/>
    <lineage>
        <taxon>Eukaryota</taxon>
        <taxon>Sar</taxon>
        <taxon>Alveolata</taxon>
        <taxon>Apicomplexa</taxon>
        <taxon>Conoidasida</taxon>
        <taxon>Coccidia</taxon>
        <taxon>Eucoccidiorida</taxon>
        <taxon>Eimeriorina</taxon>
        <taxon>Sarcocystidae</taxon>
        <taxon>Neospora</taxon>
    </lineage>
</organism>
<evidence type="ECO:0000256" key="2">
    <source>
        <dbReference type="ARBA" id="ARBA00007991"/>
    </source>
</evidence>
<gene>
    <name evidence="6" type="ORF">BN1204_021970</name>
</gene>
<feature type="region of interest" description="Disordered" evidence="5">
    <location>
        <begin position="611"/>
        <end position="645"/>
    </location>
</feature>
<dbReference type="InterPro" id="IPR051345">
    <property type="entry name" value="Importin_beta-like_NTR"/>
</dbReference>